<dbReference type="AlphaFoldDB" id="A0A1L9R5Y4"/>
<dbReference type="Proteomes" id="UP000184383">
    <property type="component" value="Unassembled WGS sequence"/>
</dbReference>
<dbReference type="EMBL" id="KV878217">
    <property type="protein sequence ID" value="OJJ30297.1"/>
    <property type="molecule type" value="Genomic_DNA"/>
</dbReference>
<protein>
    <submittedName>
        <fullName evidence="1">Uncharacterized protein</fullName>
    </submittedName>
</protein>
<name>A0A1L9R5Y4_ASPWE</name>
<evidence type="ECO:0000313" key="2">
    <source>
        <dbReference type="Proteomes" id="UP000184383"/>
    </source>
</evidence>
<evidence type="ECO:0000313" key="1">
    <source>
        <dbReference type="EMBL" id="OJJ30297.1"/>
    </source>
</evidence>
<reference evidence="2" key="1">
    <citation type="journal article" date="2017" name="Genome Biol.">
        <title>Comparative genomics reveals high biological diversity and specific adaptations in the industrially and medically important fungal genus Aspergillus.</title>
        <authorList>
            <person name="de Vries R.P."/>
            <person name="Riley R."/>
            <person name="Wiebenga A."/>
            <person name="Aguilar-Osorio G."/>
            <person name="Amillis S."/>
            <person name="Uchima C.A."/>
            <person name="Anderluh G."/>
            <person name="Asadollahi M."/>
            <person name="Askin M."/>
            <person name="Barry K."/>
            <person name="Battaglia E."/>
            <person name="Bayram O."/>
            <person name="Benocci T."/>
            <person name="Braus-Stromeyer S.A."/>
            <person name="Caldana C."/>
            <person name="Canovas D."/>
            <person name="Cerqueira G.C."/>
            <person name="Chen F."/>
            <person name="Chen W."/>
            <person name="Choi C."/>
            <person name="Clum A."/>
            <person name="Dos Santos R.A."/>
            <person name="Damasio A.R."/>
            <person name="Diallinas G."/>
            <person name="Emri T."/>
            <person name="Fekete E."/>
            <person name="Flipphi M."/>
            <person name="Freyberg S."/>
            <person name="Gallo A."/>
            <person name="Gournas C."/>
            <person name="Habgood R."/>
            <person name="Hainaut M."/>
            <person name="Harispe M.L."/>
            <person name="Henrissat B."/>
            <person name="Hilden K.S."/>
            <person name="Hope R."/>
            <person name="Hossain A."/>
            <person name="Karabika E."/>
            <person name="Karaffa L."/>
            <person name="Karanyi Z."/>
            <person name="Krasevec N."/>
            <person name="Kuo A."/>
            <person name="Kusch H."/>
            <person name="LaButti K."/>
            <person name="Lagendijk E.L."/>
            <person name="Lapidus A."/>
            <person name="Levasseur A."/>
            <person name="Lindquist E."/>
            <person name="Lipzen A."/>
            <person name="Logrieco A.F."/>
            <person name="MacCabe A."/>
            <person name="Maekelae M.R."/>
            <person name="Malavazi I."/>
            <person name="Melin P."/>
            <person name="Meyer V."/>
            <person name="Mielnichuk N."/>
            <person name="Miskei M."/>
            <person name="Molnar A.P."/>
            <person name="Mule G."/>
            <person name="Ngan C.Y."/>
            <person name="Orejas M."/>
            <person name="Orosz E."/>
            <person name="Ouedraogo J.P."/>
            <person name="Overkamp K.M."/>
            <person name="Park H.-S."/>
            <person name="Perrone G."/>
            <person name="Piumi F."/>
            <person name="Punt P.J."/>
            <person name="Ram A.F."/>
            <person name="Ramon A."/>
            <person name="Rauscher S."/>
            <person name="Record E."/>
            <person name="Riano-Pachon D.M."/>
            <person name="Robert V."/>
            <person name="Roehrig J."/>
            <person name="Ruller R."/>
            <person name="Salamov A."/>
            <person name="Salih N.S."/>
            <person name="Samson R.A."/>
            <person name="Sandor E."/>
            <person name="Sanguinetti M."/>
            <person name="Schuetze T."/>
            <person name="Sepcic K."/>
            <person name="Shelest E."/>
            <person name="Sherlock G."/>
            <person name="Sophianopoulou V."/>
            <person name="Squina F.M."/>
            <person name="Sun H."/>
            <person name="Susca A."/>
            <person name="Todd R.B."/>
            <person name="Tsang A."/>
            <person name="Unkles S.E."/>
            <person name="van de Wiele N."/>
            <person name="van Rossen-Uffink D."/>
            <person name="Oliveira J.V."/>
            <person name="Vesth T.C."/>
            <person name="Visser J."/>
            <person name="Yu J.-H."/>
            <person name="Zhou M."/>
            <person name="Andersen M.R."/>
            <person name="Archer D.B."/>
            <person name="Baker S.E."/>
            <person name="Benoit I."/>
            <person name="Brakhage A.A."/>
            <person name="Braus G.H."/>
            <person name="Fischer R."/>
            <person name="Frisvad J.C."/>
            <person name="Goldman G.H."/>
            <person name="Houbraken J."/>
            <person name="Oakley B."/>
            <person name="Pocsi I."/>
            <person name="Scazzocchio C."/>
            <person name="Seiboth B."/>
            <person name="vanKuyk P.A."/>
            <person name="Wortman J."/>
            <person name="Dyer P.S."/>
            <person name="Grigoriev I.V."/>
        </authorList>
    </citation>
    <scope>NUCLEOTIDE SEQUENCE [LARGE SCALE GENOMIC DNA]</scope>
    <source>
        <strain evidence="2">DTO 134E9</strain>
    </source>
</reference>
<dbReference type="GeneID" id="63749522"/>
<sequence>MAVPMSTESGRLPAIEEDWFKLVQEHGLKKKTVHSPDIMQTGSKITVQQFLVLRSLWPKRKGIDEIRLPEVHYSKAKDRLRDYGRFEAYLSQIENKRSDQELAEWEGLGEFAPVRDWQLDIERTDEDDESSKILTLNHGSTESELSWEDSKEEFSFEASNPERVIRVALITYLKVIQIFNPDTQINWIVAGNIFTTKFDSAYMVARTDGHLCSRDSKEVLAITNTKPRVRDRADPSAYMQESALMAGWILHDEEHSREVPLSSRLLVSQNRNEIFLTFASYSPEYVKYLMMKDHSKGPGLLKYFKQNRSKDPGFLTMQEYGPWDIYNHVHMRHLSKVLMAFNLEATAMINESARE</sequence>
<gene>
    <name evidence="1" type="ORF">ASPWEDRAFT_32489</name>
</gene>
<accession>A0A1L9R5Y4</accession>
<keyword evidence="2" id="KW-1185">Reference proteome</keyword>
<organism evidence="1 2">
    <name type="scientific">Aspergillus wentii DTO 134E9</name>
    <dbReference type="NCBI Taxonomy" id="1073089"/>
    <lineage>
        <taxon>Eukaryota</taxon>
        <taxon>Fungi</taxon>
        <taxon>Dikarya</taxon>
        <taxon>Ascomycota</taxon>
        <taxon>Pezizomycotina</taxon>
        <taxon>Eurotiomycetes</taxon>
        <taxon>Eurotiomycetidae</taxon>
        <taxon>Eurotiales</taxon>
        <taxon>Aspergillaceae</taxon>
        <taxon>Aspergillus</taxon>
        <taxon>Aspergillus subgen. Cremei</taxon>
    </lineage>
</organism>
<dbReference type="STRING" id="1073089.A0A1L9R5Y4"/>
<proteinExistence type="predicted"/>
<dbReference type="RefSeq" id="XP_040683974.1">
    <property type="nucleotide sequence ID" value="XM_040833674.1"/>
</dbReference>
<dbReference type="VEuPathDB" id="FungiDB:ASPWEDRAFT_32489"/>
<dbReference type="OrthoDB" id="3508621at2759"/>